<dbReference type="Gene3D" id="1.10.720.30">
    <property type="entry name" value="SAP domain"/>
    <property type="match status" value="1"/>
</dbReference>
<evidence type="ECO:0000313" key="2">
    <source>
        <dbReference type="Proteomes" id="UP000014461"/>
    </source>
</evidence>
<protein>
    <recommendedName>
        <fullName evidence="3">Transporter</fullName>
    </recommendedName>
</protein>
<name>R9PIL2_AGAAL</name>
<evidence type="ECO:0000313" key="1">
    <source>
        <dbReference type="EMBL" id="GAD01195.1"/>
    </source>
</evidence>
<comment type="caution">
    <text evidence="1">The sequence shown here is derived from an EMBL/GenBank/DDBJ whole genome shotgun (WGS) entry which is preliminary data.</text>
</comment>
<dbReference type="InterPro" id="IPR018668">
    <property type="entry name" value="DNA-binding_VF530-like"/>
</dbReference>
<dbReference type="AlphaFoldDB" id="R9PIL2"/>
<dbReference type="GO" id="GO:0003677">
    <property type="term" value="F:DNA binding"/>
    <property type="evidence" value="ECO:0007669"/>
    <property type="project" value="InterPro"/>
</dbReference>
<dbReference type="InterPro" id="IPR036361">
    <property type="entry name" value="SAP_dom_sf"/>
</dbReference>
<reference evidence="1" key="1">
    <citation type="journal article" date="2013" name="Genome Announc.">
        <title>Draft Genome Sequence of Agarivorans albus Strain MKT 106T, an Agarolytic Marine Bacterium.</title>
        <authorList>
            <person name="Yasuike M."/>
            <person name="Nakamura Y."/>
            <person name="Kai W."/>
            <person name="Fujiwara A."/>
            <person name="Fukui Y."/>
            <person name="Satomi M."/>
            <person name="Sano M."/>
        </authorList>
    </citation>
    <scope>NUCLEOTIDE SEQUENCE [LARGE SCALE GENOMIC DNA]</scope>
</reference>
<organism evidence="1 2">
    <name type="scientific">Agarivorans albus MKT 106</name>
    <dbReference type="NCBI Taxonomy" id="1331007"/>
    <lineage>
        <taxon>Bacteria</taxon>
        <taxon>Pseudomonadati</taxon>
        <taxon>Pseudomonadota</taxon>
        <taxon>Gammaproteobacteria</taxon>
        <taxon>Alteromonadales</taxon>
        <taxon>Alteromonadaceae</taxon>
        <taxon>Agarivorans</taxon>
    </lineage>
</organism>
<dbReference type="Pfam" id="PF09905">
    <property type="entry name" value="VF530"/>
    <property type="match status" value="1"/>
</dbReference>
<dbReference type="OrthoDB" id="9806870at2"/>
<gene>
    <name evidence="1" type="ORF">AALB_1275</name>
</gene>
<sequence>MTQVNNPLHGKTLQSILEELVEFYGWEELGARITIRCFTHDPSIKSSLKFLRKTQWARDKVERLYLRMKGLA</sequence>
<dbReference type="EMBL" id="BARX01000006">
    <property type="protein sequence ID" value="GAD01195.1"/>
    <property type="molecule type" value="Genomic_DNA"/>
</dbReference>
<evidence type="ECO:0008006" key="3">
    <source>
        <dbReference type="Google" id="ProtNLM"/>
    </source>
</evidence>
<accession>R9PIL2</accession>
<proteinExistence type="predicted"/>
<keyword evidence="2" id="KW-1185">Reference proteome</keyword>
<dbReference type="Proteomes" id="UP000014461">
    <property type="component" value="Unassembled WGS sequence"/>
</dbReference>